<evidence type="ECO:0000313" key="3">
    <source>
        <dbReference type="Proteomes" id="UP000765509"/>
    </source>
</evidence>
<organism evidence="2 3">
    <name type="scientific">Austropuccinia psidii MF-1</name>
    <dbReference type="NCBI Taxonomy" id="1389203"/>
    <lineage>
        <taxon>Eukaryota</taxon>
        <taxon>Fungi</taxon>
        <taxon>Dikarya</taxon>
        <taxon>Basidiomycota</taxon>
        <taxon>Pucciniomycotina</taxon>
        <taxon>Pucciniomycetes</taxon>
        <taxon>Pucciniales</taxon>
        <taxon>Sphaerophragmiaceae</taxon>
        <taxon>Austropuccinia</taxon>
    </lineage>
</organism>
<dbReference type="Proteomes" id="UP000765509">
    <property type="component" value="Unassembled WGS sequence"/>
</dbReference>
<feature type="compositionally biased region" description="Basic and acidic residues" evidence="1">
    <location>
        <begin position="1"/>
        <end position="12"/>
    </location>
</feature>
<dbReference type="AlphaFoldDB" id="A0A9Q3DFS9"/>
<evidence type="ECO:0000256" key="1">
    <source>
        <dbReference type="SAM" id="MobiDB-lite"/>
    </source>
</evidence>
<reference evidence="2" key="1">
    <citation type="submission" date="2021-03" db="EMBL/GenBank/DDBJ databases">
        <title>Draft genome sequence of rust myrtle Austropuccinia psidii MF-1, a brazilian biotype.</title>
        <authorList>
            <person name="Quecine M.C."/>
            <person name="Pachon D.M.R."/>
            <person name="Bonatelli M.L."/>
            <person name="Correr F.H."/>
            <person name="Franceschini L.M."/>
            <person name="Leite T.F."/>
            <person name="Margarido G.R.A."/>
            <person name="Almeida C.A."/>
            <person name="Ferrarezi J.A."/>
            <person name="Labate C.A."/>
        </authorList>
    </citation>
    <scope>NUCLEOTIDE SEQUENCE</scope>
    <source>
        <strain evidence="2">MF-1</strain>
    </source>
</reference>
<comment type="caution">
    <text evidence="2">The sequence shown here is derived from an EMBL/GenBank/DDBJ whole genome shotgun (WGS) entry which is preliminary data.</text>
</comment>
<proteinExistence type="predicted"/>
<protein>
    <submittedName>
        <fullName evidence="2">Uncharacterized protein</fullName>
    </submittedName>
</protein>
<dbReference type="EMBL" id="AVOT02016707">
    <property type="protein sequence ID" value="MBW0502230.1"/>
    <property type="molecule type" value="Genomic_DNA"/>
</dbReference>
<keyword evidence="3" id="KW-1185">Reference proteome</keyword>
<sequence length="87" mass="10013">MVDETHPVRAESVDELQSAKPAVDIQEEAQEDVDKCLSPFNDSIEDRNEAPPISFPHLKVFGPRHLPYSHPTLIELTFYHLQKDQKF</sequence>
<accession>A0A9Q3DFS9</accession>
<evidence type="ECO:0000313" key="2">
    <source>
        <dbReference type="EMBL" id="MBW0502230.1"/>
    </source>
</evidence>
<gene>
    <name evidence="2" type="ORF">O181_041945</name>
</gene>
<feature type="region of interest" description="Disordered" evidence="1">
    <location>
        <begin position="1"/>
        <end position="28"/>
    </location>
</feature>
<name>A0A9Q3DFS9_9BASI</name>